<reference evidence="6 7" key="1">
    <citation type="submission" date="2023-11" db="EMBL/GenBank/DDBJ databases">
        <title>Plant-associative lifestyle of Vibrio porteresiae and its evolutionary dynamics.</title>
        <authorList>
            <person name="Rameshkumar N."/>
            <person name="Kirti K."/>
        </authorList>
    </citation>
    <scope>NUCLEOTIDE SEQUENCE [LARGE SCALE GENOMIC DNA]</scope>
    <source>
        <strain evidence="6 7">MSSRF7</strain>
    </source>
</reference>
<keyword evidence="4" id="KW-1133">Transmembrane helix</keyword>
<evidence type="ECO:0000256" key="3">
    <source>
        <dbReference type="ARBA" id="ARBA00023295"/>
    </source>
</evidence>
<feature type="domain" description="GH16" evidence="5">
    <location>
        <begin position="42"/>
        <end position="249"/>
    </location>
</feature>
<comment type="similarity">
    <text evidence="1">Belongs to the glycosyl hydrolase 16 family.</text>
</comment>
<evidence type="ECO:0000313" key="6">
    <source>
        <dbReference type="EMBL" id="MDW6093948.1"/>
    </source>
</evidence>
<protein>
    <submittedName>
        <fullName evidence="6">Family 16 glycosylhydrolase</fullName>
    </submittedName>
</protein>
<evidence type="ECO:0000256" key="2">
    <source>
        <dbReference type="ARBA" id="ARBA00022801"/>
    </source>
</evidence>
<dbReference type="PRINTS" id="PR00737">
    <property type="entry name" value="GLHYDRLASE16"/>
</dbReference>
<accession>A0ABU4J0C0</accession>
<keyword evidence="4" id="KW-0812">Transmembrane</keyword>
<evidence type="ECO:0000256" key="4">
    <source>
        <dbReference type="SAM" id="Phobius"/>
    </source>
</evidence>
<organism evidence="6 7">
    <name type="scientific">Vibrio rhizosphaerae</name>
    <dbReference type="NCBI Taxonomy" id="398736"/>
    <lineage>
        <taxon>Bacteria</taxon>
        <taxon>Pseudomonadati</taxon>
        <taxon>Pseudomonadota</taxon>
        <taxon>Gammaproteobacteria</taxon>
        <taxon>Vibrionales</taxon>
        <taxon>Vibrionaceae</taxon>
        <taxon>Vibrio</taxon>
    </lineage>
</organism>
<dbReference type="Proteomes" id="UP001279860">
    <property type="component" value="Unassembled WGS sequence"/>
</dbReference>
<keyword evidence="7" id="KW-1185">Reference proteome</keyword>
<evidence type="ECO:0000313" key="7">
    <source>
        <dbReference type="Proteomes" id="UP001279860"/>
    </source>
</evidence>
<name>A0ABU4J0C0_9VIBR</name>
<dbReference type="Pfam" id="PF00722">
    <property type="entry name" value="Glyco_hydro_16"/>
    <property type="match status" value="1"/>
</dbReference>
<dbReference type="SUPFAM" id="SSF49899">
    <property type="entry name" value="Concanavalin A-like lectins/glucanases"/>
    <property type="match status" value="1"/>
</dbReference>
<evidence type="ECO:0000259" key="5">
    <source>
        <dbReference type="PROSITE" id="PS51762"/>
    </source>
</evidence>
<gene>
    <name evidence="6" type="ORF">SBX64_15520</name>
</gene>
<comment type="caution">
    <text evidence="6">The sequence shown here is derived from an EMBL/GenBank/DDBJ whole genome shotgun (WGS) entry which is preliminary data.</text>
</comment>
<feature type="transmembrane region" description="Helical" evidence="4">
    <location>
        <begin position="21"/>
        <end position="44"/>
    </location>
</feature>
<keyword evidence="4" id="KW-0472">Membrane</keyword>
<dbReference type="PROSITE" id="PS51762">
    <property type="entry name" value="GH16_2"/>
    <property type="match status" value="1"/>
</dbReference>
<keyword evidence="2" id="KW-0378">Hydrolase</keyword>
<dbReference type="EMBL" id="JAWRCP010000002">
    <property type="protein sequence ID" value="MDW6093948.1"/>
    <property type="molecule type" value="Genomic_DNA"/>
</dbReference>
<dbReference type="InterPro" id="IPR000757">
    <property type="entry name" value="Beta-glucanase-like"/>
</dbReference>
<dbReference type="InterPro" id="IPR013320">
    <property type="entry name" value="ConA-like_dom_sf"/>
</dbReference>
<dbReference type="InterPro" id="IPR008264">
    <property type="entry name" value="Beta_glucanase"/>
</dbReference>
<dbReference type="Gene3D" id="2.60.120.200">
    <property type="match status" value="1"/>
</dbReference>
<sequence length="249" mass="28384">MSKHQNTSAITKNMRFNVMTTIRLILKVVFLNILFVSSSFALGWSGLNWSVSDGWKNGGSEFDCTWAAKNVWQESGVLILHAKNEGSYKSCGEVRTTEYYRRGRYEVEMQAGAVPGTISSFFTYTGQSGTSSHYEVDIELMGGTNLLHTNVWIGGRQFPLDIDLGQYGMSVWSMGKYAFTIDANGVTWEVFSRYNNSWVTVRRVNQRVSSYMQLFMNNWISANPNFPPSRYDGRPAYAKYGYVRVNRYD</sequence>
<proteinExistence type="inferred from homology"/>
<keyword evidence="3" id="KW-0326">Glycosidase</keyword>
<dbReference type="RefSeq" id="WP_084717524.1">
    <property type="nucleotide sequence ID" value="NZ_JAWRCP010000002.1"/>
</dbReference>
<evidence type="ECO:0000256" key="1">
    <source>
        <dbReference type="ARBA" id="ARBA00006865"/>
    </source>
</evidence>